<evidence type="ECO:0000313" key="9">
    <source>
        <dbReference type="EMBL" id="KAK2067041.1"/>
    </source>
</evidence>
<feature type="transmembrane region" description="Helical" evidence="6">
    <location>
        <begin position="503"/>
        <end position="521"/>
    </location>
</feature>
<keyword evidence="2 6" id="KW-0812">Transmembrane</keyword>
<comment type="caution">
    <text evidence="9">The sequence shown here is derived from an EMBL/GenBank/DDBJ whole genome shotgun (WGS) entry which is preliminary data.</text>
</comment>
<protein>
    <submittedName>
        <fullName evidence="9">Uncharacterized protein</fullName>
    </submittedName>
</protein>
<dbReference type="Proteomes" id="UP001217918">
    <property type="component" value="Unassembled WGS sequence"/>
</dbReference>
<comment type="subcellular location">
    <subcellularLocation>
        <location evidence="1">Membrane</location>
        <topology evidence="1">Multi-pass membrane protein</topology>
    </subcellularLocation>
</comment>
<gene>
    <name evidence="9" type="ORF">P8C59_000810</name>
</gene>
<evidence type="ECO:0000256" key="1">
    <source>
        <dbReference type="ARBA" id="ARBA00004141"/>
    </source>
</evidence>
<keyword evidence="10" id="KW-1185">Reference proteome</keyword>
<proteinExistence type="predicted"/>
<dbReference type="PANTHER" id="PTHR23112">
    <property type="entry name" value="G PROTEIN-COUPLED RECEPTOR 157-RELATED"/>
    <property type="match status" value="1"/>
</dbReference>
<evidence type="ECO:0000256" key="4">
    <source>
        <dbReference type="ARBA" id="ARBA00023136"/>
    </source>
</evidence>
<dbReference type="GO" id="GO:0004930">
    <property type="term" value="F:G protein-coupled receptor activity"/>
    <property type="evidence" value="ECO:0007669"/>
    <property type="project" value="TreeGrafter"/>
</dbReference>
<organism evidence="9 10">
    <name type="scientific">Phyllachora maydis</name>
    <dbReference type="NCBI Taxonomy" id="1825666"/>
    <lineage>
        <taxon>Eukaryota</taxon>
        <taxon>Fungi</taxon>
        <taxon>Dikarya</taxon>
        <taxon>Ascomycota</taxon>
        <taxon>Pezizomycotina</taxon>
        <taxon>Sordariomycetes</taxon>
        <taxon>Sordariomycetidae</taxon>
        <taxon>Phyllachorales</taxon>
        <taxon>Phyllachoraceae</taxon>
        <taxon>Phyllachora</taxon>
    </lineage>
</organism>
<feature type="compositionally biased region" description="Acidic residues" evidence="5">
    <location>
        <begin position="696"/>
        <end position="705"/>
    </location>
</feature>
<feature type="transmembrane region" description="Helical" evidence="6">
    <location>
        <begin position="153"/>
        <end position="171"/>
    </location>
</feature>
<dbReference type="InterPro" id="IPR022596">
    <property type="entry name" value="GPR1/2/3_C"/>
</dbReference>
<dbReference type="InterPro" id="IPR023041">
    <property type="entry name" value="Glucose_rcpt_Git3-like_N"/>
</dbReference>
<evidence type="ECO:0000256" key="3">
    <source>
        <dbReference type="ARBA" id="ARBA00022989"/>
    </source>
</evidence>
<keyword evidence="3 6" id="KW-1133">Transmembrane helix</keyword>
<feature type="domain" description="G protein-coupled receptor GPR1/2/3 C-terminal" evidence="8">
    <location>
        <begin position="495"/>
        <end position="570"/>
    </location>
</feature>
<accession>A0AAD9HX73</accession>
<dbReference type="Pfam" id="PF11970">
    <property type="entry name" value="GPR_Gpa2_C"/>
    <property type="match status" value="1"/>
</dbReference>
<dbReference type="Gene3D" id="1.20.1070.10">
    <property type="entry name" value="Rhodopsin 7-helix transmembrane proteins"/>
    <property type="match status" value="1"/>
</dbReference>
<evidence type="ECO:0000256" key="5">
    <source>
        <dbReference type="SAM" id="MobiDB-lite"/>
    </source>
</evidence>
<feature type="transmembrane region" description="Helical" evidence="6">
    <location>
        <begin position="116"/>
        <end position="141"/>
    </location>
</feature>
<dbReference type="GO" id="GO:0007189">
    <property type="term" value="P:adenylate cyclase-activating G protein-coupled receptor signaling pathway"/>
    <property type="evidence" value="ECO:0007669"/>
    <property type="project" value="TreeGrafter"/>
</dbReference>
<keyword evidence="4 6" id="KW-0472">Membrane</keyword>
<feature type="region of interest" description="Disordered" evidence="5">
    <location>
        <begin position="277"/>
        <end position="309"/>
    </location>
</feature>
<feature type="transmembrane region" description="Helical" evidence="6">
    <location>
        <begin position="199"/>
        <end position="219"/>
    </location>
</feature>
<feature type="compositionally biased region" description="Low complexity" evidence="5">
    <location>
        <begin position="668"/>
        <end position="683"/>
    </location>
</feature>
<evidence type="ECO:0000259" key="8">
    <source>
        <dbReference type="Pfam" id="PF11970"/>
    </source>
</evidence>
<dbReference type="AlphaFoldDB" id="A0AAD9HX73"/>
<evidence type="ECO:0000259" key="7">
    <source>
        <dbReference type="Pfam" id="PF11710"/>
    </source>
</evidence>
<feature type="compositionally biased region" description="Basic and acidic residues" evidence="5">
    <location>
        <begin position="684"/>
        <end position="695"/>
    </location>
</feature>
<dbReference type="SUPFAM" id="SSF81321">
    <property type="entry name" value="Family A G protein-coupled receptor-like"/>
    <property type="match status" value="1"/>
</dbReference>
<dbReference type="GO" id="GO:0005886">
    <property type="term" value="C:plasma membrane"/>
    <property type="evidence" value="ECO:0007669"/>
    <property type="project" value="TreeGrafter"/>
</dbReference>
<feature type="compositionally biased region" description="Low complexity" evidence="5">
    <location>
        <begin position="358"/>
        <end position="367"/>
    </location>
</feature>
<dbReference type="EMBL" id="JAQQPM010000001">
    <property type="protein sequence ID" value="KAK2067041.1"/>
    <property type="molecule type" value="Genomic_DNA"/>
</dbReference>
<reference evidence="9" key="1">
    <citation type="journal article" date="2023" name="Mol. Plant Microbe Interact.">
        <title>Elucidating the Obligate Nature and Biological Capacity of an Invasive Fungal Corn Pathogen.</title>
        <authorList>
            <person name="MacCready J.S."/>
            <person name="Roggenkamp E.M."/>
            <person name="Gdanetz K."/>
            <person name="Chilvers M.I."/>
        </authorList>
    </citation>
    <scope>NUCLEOTIDE SEQUENCE</scope>
    <source>
        <strain evidence="9">PM02</strain>
    </source>
</reference>
<dbReference type="PANTHER" id="PTHR23112:SF37">
    <property type="entry name" value="G PROTEIN-COUPLED RECEPTOR GPR1"/>
    <property type="match status" value="1"/>
</dbReference>
<feature type="transmembrane region" description="Helical" evidence="6">
    <location>
        <begin position="42"/>
        <end position="65"/>
    </location>
</feature>
<evidence type="ECO:0000256" key="6">
    <source>
        <dbReference type="SAM" id="Phobius"/>
    </source>
</evidence>
<feature type="compositionally biased region" description="Pro residues" evidence="5">
    <location>
        <begin position="381"/>
        <end position="393"/>
    </location>
</feature>
<evidence type="ECO:0000313" key="10">
    <source>
        <dbReference type="Proteomes" id="UP001217918"/>
    </source>
</evidence>
<feature type="region of interest" description="Disordered" evidence="5">
    <location>
        <begin position="648"/>
        <end position="705"/>
    </location>
</feature>
<feature type="domain" description="Glucose receptor Git3-like N-terminal" evidence="7">
    <location>
        <begin position="43"/>
        <end position="225"/>
    </location>
</feature>
<sequence length="705" mass="75770">MSSPAFTTAAWLVVAGIPPSSPSTDASRLYRRRHDLPQVATTLTALSLACGCISVFATLFAFYWFVKMRRSFRHDLIMLLIQSDFIKALWFTIFPIVSFARGPIPSDSAFCQASGFFLTFGIESSDVAVLLIAVHSIMYIFRPQSGLYPHRRVAYAVWFLFPLAIASLAFINGSGYENIGHYCYLNTDQSWARLWLSWVPRYVICGTILVLYVFVYAYVRRKMDAYGRRSSAAAAAAAATAACPRPLPSQGGLTPPLHGGLGPLPLAADAARPPATPPMAYHGLIPSTPSSRRGSAAPPTEDADGGAQERRFSVATLLPLPRTGGEDDDAAERPMRQHPQLHHMMHWTWSLNKRTAAANTAAGTAPARSLVDEEVQDPLMPRRPGPTLAPAPAPAAQSKGQEGEGGGQPVGKPLPVGSRIWHQALGSVSSTHSASQQQQQQRRPSGSKLPGILRAAAGSAPTPSCIPPPQGHEGQHDPYTTSFPGADEDTGIARHRATVRRQLRALFVYPLAYVLSWVFPFASHMRGLDRDAPGGAAHPDWLLVVGIISLCVQGAVDAALFTARERPWRHRDVRRGSGGWVVAVKLGGRGTGGRGIVLGEGVMGLARWIGRLMGLGMGVRMGGMGRARTGAGRTREEMLVHGRLARARRKEEIAAESGRSGSGGAEGAGRMSSTAGSAGAAASAERRTRREWWDVEHDDDGLQDV</sequence>
<feature type="transmembrane region" description="Helical" evidence="6">
    <location>
        <begin position="541"/>
        <end position="561"/>
    </location>
</feature>
<evidence type="ECO:0000256" key="2">
    <source>
        <dbReference type="ARBA" id="ARBA00022692"/>
    </source>
</evidence>
<name>A0AAD9HX73_9PEZI</name>
<dbReference type="Pfam" id="PF11710">
    <property type="entry name" value="Git3"/>
    <property type="match status" value="1"/>
</dbReference>
<feature type="transmembrane region" description="Helical" evidence="6">
    <location>
        <begin position="85"/>
        <end position="104"/>
    </location>
</feature>
<feature type="compositionally biased region" description="Low complexity" evidence="5">
    <location>
        <begin position="427"/>
        <end position="447"/>
    </location>
</feature>
<feature type="region of interest" description="Disordered" evidence="5">
    <location>
        <begin position="358"/>
        <end position="489"/>
    </location>
</feature>